<dbReference type="EMBL" id="JACHLP010000001">
    <property type="protein sequence ID" value="MBB4842423.1"/>
    <property type="molecule type" value="Genomic_DNA"/>
</dbReference>
<dbReference type="InterPro" id="IPR050179">
    <property type="entry name" value="Trans_hexapeptide_repeat"/>
</dbReference>
<comment type="similarity">
    <text evidence="1">Belongs to the transferase hexapeptide repeat family.</text>
</comment>
<dbReference type="Proteomes" id="UP000562027">
    <property type="component" value="Unassembled WGS sequence"/>
</dbReference>
<dbReference type="GO" id="GO:0016740">
    <property type="term" value="F:transferase activity"/>
    <property type="evidence" value="ECO:0007669"/>
    <property type="project" value="UniProtKB-KW"/>
</dbReference>
<dbReference type="AlphaFoldDB" id="A0A840L6J0"/>
<keyword evidence="3" id="KW-1185">Reference proteome</keyword>
<evidence type="ECO:0000313" key="3">
    <source>
        <dbReference type="Proteomes" id="UP000562027"/>
    </source>
</evidence>
<comment type="caution">
    <text evidence="2">The sequence shown here is derived from an EMBL/GenBank/DDBJ whole genome shotgun (WGS) entry which is preliminary data.</text>
</comment>
<dbReference type="PANTHER" id="PTHR43300">
    <property type="entry name" value="ACETYLTRANSFERASE"/>
    <property type="match status" value="1"/>
</dbReference>
<dbReference type="Gene3D" id="2.160.10.10">
    <property type="entry name" value="Hexapeptide repeat proteins"/>
    <property type="match status" value="1"/>
</dbReference>
<proteinExistence type="inferred from homology"/>
<name>A0A840L6J0_9BURK</name>
<protein>
    <submittedName>
        <fullName evidence="2">Acetyltransferase-like isoleucine patch superfamily enzyme</fullName>
    </submittedName>
</protein>
<dbReference type="RefSeq" id="WP_184296586.1">
    <property type="nucleotide sequence ID" value="NZ_JACHLP010000001.1"/>
</dbReference>
<sequence length="260" mass="27618">MAGSLSKLICLVSAAVLPSPLAVVILRVCGHRIGPECRIGFSLLWVDRMFLQGCNRIGHFNLIACKRLCIGTDGYIGRANAIAGPLSILLRREGAIGNSNKVVRGSQGPVTIGPASLRIGRLAKITAEHRIDCTRSVSIGDYSTLAGVGIQVWTHGYIHETIGPGRYRIDGPVAIANNVYIGASCIISMGTDICAGVIVGAGTTIARSIDQPGLYVSSAIRQLPRPADPAERRDLVAEVDPALSERVYVKRPVSEVRATQ</sequence>
<dbReference type="PANTHER" id="PTHR43300:SF7">
    <property type="entry name" value="UDP-N-ACETYLBACILLOSAMINE N-ACETYLTRANSFERASE"/>
    <property type="match status" value="1"/>
</dbReference>
<dbReference type="InterPro" id="IPR011004">
    <property type="entry name" value="Trimer_LpxA-like_sf"/>
</dbReference>
<keyword evidence="2" id="KW-0808">Transferase</keyword>
<accession>A0A840L6J0</accession>
<reference evidence="2 3" key="1">
    <citation type="submission" date="2020-08" db="EMBL/GenBank/DDBJ databases">
        <title>Functional genomics of gut bacteria from endangered species of beetles.</title>
        <authorList>
            <person name="Carlos-Shanley C."/>
        </authorList>
    </citation>
    <scope>NUCLEOTIDE SEQUENCE [LARGE SCALE GENOMIC DNA]</scope>
    <source>
        <strain evidence="2 3">S00239</strain>
    </source>
</reference>
<evidence type="ECO:0000256" key="1">
    <source>
        <dbReference type="ARBA" id="ARBA00007274"/>
    </source>
</evidence>
<evidence type="ECO:0000313" key="2">
    <source>
        <dbReference type="EMBL" id="MBB4842423.1"/>
    </source>
</evidence>
<organism evidence="2 3">
    <name type="scientific">Roseateles oligotrophus</name>
    <dbReference type="NCBI Taxonomy" id="1769250"/>
    <lineage>
        <taxon>Bacteria</taxon>
        <taxon>Pseudomonadati</taxon>
        <taxon>Pseudomonadota</taxon>
        <taxon>Betaproteobacteria</taxon>
        <taxon>Burkholderiales</taxon>
        <taxon>Sphaerotilaceae</taxon>
        <taxon>Roseateles</taxon>
    </lineage>
</organism>
<dbReference type="SUPFAM" id="SSF51161">
    <property type="entry name" value="Trimeric LpxA-like enzymes"/>
    <property type="match status" value="1"/>
</dbReference>
<gene>
    <name evidence="2" type="ORF">HNP55_000918</name>
</gene>